<accession>A0A231V3P9</accession>
<name>A0A231V3P9_9HYPH</name>
<evidence type="ECO:0000313" key="1">
    <source>
        <dbReference type="EMBL" id="OXT02767.1"/>
    </source>
</evidence>
<dbReference type="GO" id="GO:0005737">
    <property type="term" value="C:cytoplasm"/>
    <property type="evidence" value="ECO:0007669"/>
    <property type="project" value="TreeGrafter"/>
</dbReference>
<dbReference type="AlphaFoldDB" id="A0A231V3P9"/>
<dbReference type="EMBL" id="NBYO01000001">
    <property type="protein sequence ID" value="OXT02767.1"/>
    <property type="molecule type" value="Genomic_DNA"/>
</dbReference>
<dbReference type="Proteomes" id="UP000215405">
    <property type="component" value="Unassembled WGS sequence"/>
</dbReference>
<reference evidence="2" key="1">
    <citation type="journal article" date="2017" name="Int. J. Syst. Evol. Microbiol.">
        <title>Notoacmeibacter marinus gen. nov., sp. nov., isolated from the gut of a limpet and proposal of Notoacmeibacteraceae fam. nov. in the order Rhizobiales of the class Alphaproteobacteria.</title>
        <authorList>
            <person name="Huang Z."/>
            <person name="Guo F."/>
            <person name="Lai Q."/>
        </authorList>
    </citation>
    <scope>NUCLEOTIDE SEQUENCE [LARGE SCALE GENOMIC DNA]</scope>
    <source>
        <strain evidence="2">XMTR2A4</strain>
    </source>
</reference>
<dbReference type="Pfam" id="PF13344">
    <property type="entry name" value="Hydrolase_6"/>
    <property type="match status" value="1"/>
</dbReference>
<dbReference type="RefSeq" id="WP_094076718.1">
    <property type="nucleotide sequence ID" value="NZ_NBYO01000001.1"/>
</dbReference>
<keyword evidence="2" id="KW-1185">Reference proteome</keyword>
<dbReference type="InterPro" id="IPR006357">
    <property type="entry name" value="HAD-SF_hydro_IIA"/>
</dbReference>
<dbReference type="InterPro" id="IPR036412">
    <property type="entry name" value="HAD-like_sf"/>
</dbReference>
<dbReference type="GO" id="GO:0016791">
    <property type="term" value="F:phosphatase activity"/>
    <property type="evidence" value="ECO:0007669"/>
    <property type="project" value="TreeGrafter"/>
</dbReference>
<gene>
    <name evidence="1" type="ORF">B7H23_07830</name>
</gene>
<dbReference type="SUPFAM" id="SSF56784">
    <property type="entry name" value="HAD-like"/>
    <property type="match status" value="1"/>
</dbReference>
<evidence type="ECO:0000313" key="2">
    <source>
        <dbReference type="Proteomes" id="UP000215405"/>
    </source>
</evidence>
<dbReference type="InterPro" id="IPR006356">
    <property type="entry name" value="HAD-SF_hydro_IIA_hyp3"/>
</dbReference>
<dbReference type="Gene3D" id="3.40.50.1000">
    <property type="entry name" value="HAD superfamily/HAD-like"/>
    <property type="match status" value="2"/>
</dbReference>
<comment type="caution">
    <text evidence="1">The sequence shown here is derived from an EMBL/GenBank/DDBJ whole genome shotgun (WGS) entry which is preliminary data.</text>
</comment>
<dbReference type="PANTHER" id="PTHR19288:SF90">
    <property type="entry name" value="OS08G0542600 PROTEIN"/>
    <property type="match status" value="1"/>
</dbReference>
<sequence>MIRFANLLTRYDGFIFDQYGVLHDGQKQYPGAVEALGACAAAGKPVVLVTNSGRTADANAERLHRLGYDPSLFAAIVTSGDLAVDKIEALAPRAVFTIARGSEPVRGVAHPTSDAAKADLLLIAGSEADRVSEADYRAMLQPLVARDVAALCSNPDLQMLTEDGLKPGAGQIAAWYEEMGGRVTYVGKPWPQIYEAAERALGLRSGRRICCVGDSMHHDIAGAGRAGLSSALVLTGISAALHPDDIGRMARDDGLRPTHVLRSLA</sequence>
<dbReference type="InterPro" id="IPR023214">
    <property type="entry name" value="HAD_sf"/>
</dbReference>
<dbReference type="NCBIfam" id="TIGR01459">
    <property type="entry name" value="HAD-SF-IIA-hyp4"/>
    <property type="match status" value="1"/>
</dbReference>
<dbReference type="Pfam" id="PF13242">
    <property type="entry name" value="Hydrolase_like"/>
    <property type="match status" value="1"/>
</dbReference>
<proteinExistence type="predicted"/>
<organism evidence="1 2">
    <name type="scientific">Notoacmeibacter marinus</name>
    <dbReference type="NCBI Taxonomy" id="1876515"/>
    <lineage>
        <taxon>Bacteria</taxon>
        <taxon>Pseudomonadati</taxon>
        <taxon>Pseudomonadota</taxon>
        <taxon>Alphaproteobacteria</taxon>
        <taxon>Hyphomicrobiales</taxon>
        <taxon>Notoacmeibacteraceae</taxon>
        <taxon>Notoacmeibacter</taxon>
    </lineage>
</organism>
<dbReference type="NCBIfam" id="TIGR01460">
    <property type="entry name" value="HAD-SF-IIA"/>
    <property type="match status" value="1"/>
</dbReference>
<protein>
    <recommendedName>
        <fullName evidence="3">HAD family hydrolase</fullName>
    </recommendedName>
</protein>
<dbReference type="PANTHER" id="PTHR19288">
    <property type="entry name" value="4-NITROPHENYLPHOSPHATASE-RELATED"/>
    <property type="match status" value="1"/>
</dbReference>
<evidence type="ECO:0008006" key="3">
    <source>
        <dbReference type="Google" id="ProtNLM"/>
    </source>
</evidence>